<evidence type="ECO:0000313" key="1">
    <source>
        <dbReference type="EMBL" id="PPQ31995.1"/>
    </source>
</evidence>
<dbReference type="OrthoDB" id="7358796at2"/>
<dbReference type="EMBL" id="NHSJ01000045">
    <property type="protein sequence ID" value="PPQ31995.1"/>
    <property type="molecule type" value="Genomic_DNA"/>
</dbReference>
<reference evidence="1 2" key="1">
    <citation type="journal article" date="2018" name="Arch. Microbiol.">
        <title>New insights into the metabolic potential of the phototrophic purple bacterium Rhodopila globiformis DSM 161(T) from its draft genome sequence and evidence for a vanadium-dependent nitrogenase.</title>
        <authorList>
            <person name="Imhoff J.F."/>
            <person name="Rahn T."/>
            <person name="Kunzel S."/>
            <person name="Neulinger S.C."/>
        </authorList>
    </citation>
    <scope>NUCLEOTIDE SEQUENCE [LARGE SCALE GENOMIC DNA]</scope>
    <source>
        <strain evidence="1 2">DSM 16996</strain>
    </source>
</reference>
<proteinExistence type="predicted"/>
<organism evidence="1 2">
    <name type="scientific">Rhodoblastus sphagnicola</name>
    <dbReference type="NCBI Taxonomy" id="333368"/>
    <lineage>
        <taxon>Bacteria</taxon>
        <taxon>Pseudomonadati</taxon>
        <taxon>Pseudomonadota</taxon>
        <taxon>Alphaproteobacteria</taxon>
        <taxon>Hyphomicrobiales</taxon>
        <taxon>Rhodoblastaceae</taxon>
        <taxon>Rhodoblastus</taxon>
    </lineage>
</organism>
<accession>A0A2S6NBK2</accession>
<gene>
    <name evidence="1" type="ORF">CCR94_07235</name>
</gene>
<dbReference type="AlphaFoldDB" id="A0A2S6NBK2"/>
<name>A0A2S6NBK2_9HYPH</name>
<protein>
    <recommendedName>
        <fullName evidence="3">DUF4258 domain-containing protein</fullName>
    </recommendedName>
</protein>
<evidence type="ECO:0008006" key="3">
    <source>
        <dbReference type="Google" id="ProtNLM"/>
    </source>
</evidence>
<sequence length="92" mass="10569">MEMTITHHAQRRLQQRGIPPVIVNLLDQYGAVERSRGADTLFFNRAARDRMTRAHGGRSIAGIEKWLGVYAIVSDEGSLITVAHRRRRFKRK</sequence>
<keyword evidence="2" id="KW-1185">Reference proteome</keyword>
<comment type="caution">
    <text evidence="1">The sequence shown here is derived from an EMBL/GenBank/DDBJ whole genome shotgun (WGS) entry which is preliminary data.</text>
</comment>
<dbReference type="Proteomes" id="UP000239089">
    <property type="component" value="Unassembled WGS sequence"/>
</dbReference>
<dbReference type="RefSeq" id="WP_104507211.1">
    <property type="nucleotide sequence ID" value="NZ_JACIGC010000016.1"/>
</dbReference>
<evidence type="ECO:0000313" key="2">
    <source>
        <dbReference type="Proteomes" id="UP000239089"/>
    </source>
</evidence>